<dbReference type="InterPro" id="IPR017907">
    <property type="entry name" value="Znf_RING_CS"/>
</dbReference>
<protein>
    <recommendedName>
        <fullName evidence="5">RING-type domain-containing protein</fullName>
    </recommendedName>
</protein>
<dbReference type="InterPro" id="IPR001841">
    <property type="entry name" value="Znf_RING"/>
</dbReference>
<dbReference type="PROSITE" id="PS00518">
    <property type="entry name" value="ZF_RING_1"/>
    <property type="match status" value="1"/>
</dbReference>
<sequence length="212" mass="23122">HGLRRLQESPGVVDDGLALLQGATSHAIPEELSPTEVKAASAKIAAVKEIEEAVGEALERAHGNKAAASTRPGEAALVEHSYWPTVRQYIDNGGHAGHTKRIRPVCPICSDELTIYGIDPTKDELIERAFYSIEEMPPFTRCALLLCGHMFCPDCLARTFEADREMHRGRACPVCRFKVDCEPCGRLGCVVNLPVTGIAARWAEFPSRMAEG</sequence>
<evidence type="ECO:0000259" key="5">
    <source>
        <dbReference type="PROSITE" id="PS50089"/>
    </source>
</evidence>
<evidence type="ECO:0000313" key="6">
    <source>
        <dbReference type="EMBL" id="PTB66185.1"/>
    </source>
</evidence>
<keyword evidence="2 4" id="KW-0863">Zinc-finger</keyword>
<dbReference type="AlphaFoldDB" id="A0A2T4BA31"/>
<dbReference type="Gene3D" id="3.30.40.10">
    <property type="entry name" value="Zinc/RING finger domain, C3HC4 (zinc finger)"/>
    <property type="match status" value="1"/>
</dbReference>
<dbReference type="EMBL" id="KZ680213">
    <property type="protein sequence ID" value="PTB66185.1"/>
    <property type="molecule type" value="Genomic_DNA"/>
</dbReference>
<evidence type="ECO:0000313" key="7">
    <source>
        <dbReference type="Proteomes" id="UP000241546"/>
    </source>
</evidence>
<name>A0A2T4BA31_9HYPO</name>
<dbReference type="RefSeq" id="XP_024749505.1">
    <property type="nucleotide sequence ID" value="XM_024889034.1"/>
</dbReference>
<feature type="non-terminal residue" evidence="6">
    <location>
        <position position="1"/>
    </location>
</feature>
<keyword evidence="1" id="KW-0479">Metal-binding</keyword>
<evidence type="ECO:0000256" key="2">
    <source>
        <dbReference type="ARBA" id="ARBA00022771"/>
    </source>
</evidence>
<dbReference type="SUPFAM" id="SSF57850">
    <property type="entry name" value="RING/U-box"/>
    <property type="match status" value="1"/>
</dbReference>
<feature type="non-terminal residue" evidence="6">
    <location>
        <position position="212"/>
    </location>
</feature>
<dbReference type="PROSITE" id="PS50089">
    <property type="entry name" value="ZF_RING_2"/>
    <property type="match status" value="1"/>
</dbReference>
<evidence type="ECO:0000256" key="4">
    <source>
        <dbReference type="PROSITE-ProRule" id="PRU00175"/>
    </source>
</evidence>
<dbReference type="InterPro" id="IPR013083">
    <property type="entry name" value="Znf_RING/FYVE/PHD"/>
</dbReference>
<dbReference type="OrthoDB" id="654191at2759"/>
<evidence type="ECO:0000256" key="1">
    <source>
        <dbReference type="ARBA" id="ARBA00022723"/>
    </source>
</evidence>
<dbReference type="GeneID" id="36597153"/>
<proteinExistence type="predicted"/>
<feature type="domain" description="RING-type" evidence="5">
    <location>
        <begin position="106"/>
        <end position="176"/>
    </location>
</feature>
<dbReference type="GO" id="GO:0008270">
    <property type="term" value="F:zinc ion binding"/>
    <property type="evidence" value="ECO:0007669"/>
    <property type="project" value="UniProtKB-KW"/>
</dbReference>
<dbReference type="Proteomes" id="UP000241546">
    <property type="component" value="Unassembled WGS sequence"/>
</dbReference>
<keyword evidence="3" id="KW-0862">Zinc</keyword>
<gene>
    <name evidence="6" type="ORF">BBK36DRAFT_1091847</name>
</gene>
<accession>A0A2T4BA31</accession>
<dbReference type="SMART" id="SM00184">
    <property type="entry name" value="RING"/>
    <property type="match status" value="1"/>
</dbReference>
<evidence type="ECO:0000256" key="3">
    <source>
        <dbReference type="ARBA" id="ARBA00022833"/>
    </source>
</evidence>
<keyword evidence="7" id="KW-1185">Reference proteome</keyword>
<organism evidence="6 7">
    <name type="scientific">Trichoderma citrinoviride</name>
    <dbReference type="NCBI Taxonomy" id="58853"/>
    <lineage>
        <taxon>Eukaryota</taxon>
        <taxon>Fungi</taxon>
        <taxon>Dikarya</taxon>
        <taxon>Ascomycota</taxon>
        <taxon>Pezizomycotina</taxon>
        <taxon>Sordariomycetes</taxon>
        <taxon>Hypocreomycetidae</taxon>
        <taxon>Hypocreales</taxon>
        <taxon>Hypocreaceae</taxon>
        <taxon>Trichoderma</taxon>
    </lineage>
</organism>
<reference evidence="7" key="1">
    <citation type="submission" date="2016-07" db="EMBL/GenBank/DDBJ databases">
        <title>Multiple horizontal gene transfer events from other fungi enriched the ability of initially mycotrophic Trichoderma (Ascomycota) to feed on dead plant biomass.</title>
        <authorList>
            <consortium name="DOE Joint Genome Institute"/>
            <person name="Atanasova L."/>
            <person name="Chenthamara K."/>
            <person name="Zhang J."/>
            <person name="Grujic M."/>
            <person name="Henrissat B."/>
            <person name="Kuo A."/>
            <person name="Aerts A."/>
            <person name="Salamov A."/>
            <person name="Lipzen A."/>
            <person name="Labutti K."/>
            <person name="Barry K."/>
            <person name="Miao Y."/>
            <person name="Rahimi M.J."/>
            <person name="Shen Q."/>
            <person name="Grigoriev I.V."/>
            <person name="Kubicek C.P."/>
            <person name="Druzhinina I.S."/>
        </authorList>
    </citation>
    <scope>NUCLEOTIDE SEQUENCE [LARGE SCALE GENOMIC DNA]</scope>
    <source>
        <strain evidence="7">TUCIM 6016</strain>
    </source>
</reference>